<comment type="caution">
    <text evidence="2">The sequence shown here is derived from an EMBL/GenBank/DDBJ whole genome shotgun (WGS) entry which is preliminary data.</text>
</comment>
<dbReference type="AlphaFoldDB" id="A0A3M7Q2L6"/>
<gene>
    <name evidence="2" type="ORF">BpHYR1_016747</name>
</gene>
<sequence>MLHKGSPYGRMVCVLVMEEGSKPTEGGKIFKISLPYYNGTGFDWIFHEGLNEGLEPFGRAQGSQDNNVSLSILADNGKPRQLPNYYGQNGSSEWLRPSFQPHDDNYKI</sequence>
<evidence type="ECO:0000313" key="2">
    <source>
        <dbReference type="EMBL" id="RNA05181.1"/>
    </source>
</evidence>
<proteinExistence type="predicted"/>
<reference evidence="2 3" key="1">
    <citation type="journal article" date="2018" name="Sci. Rep.">
        <title>Genomic signatures of local adaptation to the degree of environmental predictability in rotifers.</title>
        <authorList>
            <person name="Franch-Gras L."/>
            <person name="Hahn C."/>
            <person name="Garcia-Roger E.M."/>
            <person name="Carmona M.J."/>
            <person name="Serra M."/>
            <person name="Gomez A."/>
        </authorList>
    </citation>
    <scope>NUCLEOTIDE SEQUENCE [LARGE SCALE GENOMIC DNA]</scope>
    <source>
        <strain evidence="2">HYR1</strain>
    </source>
</reference>
<protein>
    <submittedName>
        <fullName evidence="2">Uncharacterized protein</fullName>
    </submittedName>
</protein>
<keyword evidence="3" id="KW-1185">Reference proteome</keyword>
<accession>A0A3M7Q2L6</accession>
<evidence type="ECO:0000256" key="1">
    <source>
        <dbReference type="SAM" id="MobiDB-lite"/>
    </source>
</evidence>
<dbReference type="EMBL" id="REGN01007824">
    <property type="protein sequence ID" value="RNA05181.1"/>
    <property type="molecule type" value="Genomic_DNA"/>
</dbReference>
<evidence type="ECO:0000313" key="3">
    <source>
        <dbReference type="Proteomes" id="UP000276133"/>
    </source>
</evidence>
<organism evidence="2 3">
    <name type="scientific">Brachionus plicatilis</name>
    <name type="common">Marine rotifer</name>
    <name type="synonym">Brachionus muelleri</name>
    <dbReference type="NCBI Taxonomy" id="10195"/>
    <lineage>
        <taxon>Eukaryota</taxon>
        <taxon>Metazoa</taxon>
        <taxon>Spiralia</taxon>
        <taxon>Gnathifera</taxon>
        <taxon>Rotifera</taxon>
        <taxon>Eurotatoria</taxon>
        <taxon>Monogononta</taxon>
        <taxon>Pseudotrocha</taxon>
        <taxon>Ploima</taxon>
        <taxon>Brachionidae</taxon>
        <taxon>Brachionus</taxon>
    </lineage>
</organism>
<dbReference type="Proteomes" id="UP000276133">
    <property type="component" value="Unassembled WGS sequence"/>
</dbReference>
<feature type="region of interest" description="Disordered" evidence="1">
    <location>
        <begin position="75"/>
        <end position="108"/>
    </location>
</feature>
<name>A0A3M7Q2L6_BRAPC</name>